<evidence type="ECO:0000313" key="1">
    <source>
        <dbReference type="EMBL" id="GEN72979.1"/>
    </source>
</evidence>
<gene>
    <name evidence="1" type="ORF">CLA01_30510</name>
</gene>
<organism evidence="1 2">
    <name type="scientific">Chryseobacterium lathyri</name>
    <dbReference type="NCBI Taxonomy" id="395933"/>
    <lineage>
        <taxon>Bacteria</taxon>
        <taxon>Pseudomonadati</taxon>
        <taxon>Bacteroidota</taxon>
        <taxon>Flavobacteriia</taxon>
        <taxon>Flavobacteriales</taxon>
        <taxon>Weeksellaceae</taxon>
        <taxon>Chryseobacterium group</taxon>
        <taxon>Chryseobacterium</taxon>
    </lineage>
</organism>
<name>A0A511YCT3_9FLAO</name>
<dbReference type="RefSeq" id="WP_167409405.1">
    <property type="nucleotide sequence ID" value="NZ_BJYI01000011.1"/>
</dbReference>
<accession>A0A511YCT3</accession>
<reference evidence="1 2" key="1">
    <citation type="submission" date="2019-07" db="EMBL/GenBank/DDBJ databases">
        <title>Whole genome shotgun sequence of Chryseobacterium lathyri NBRC 105250.</title>
        <authorList>
            <person name="Hosoyama A."/>
            <person name="Uohara A."/>
            <person name="Ohji S."/>
            <person name="Ichikawa N."/>
        </authorList>
    </citation>
    <scope>NUCLEOTIDE SEQUENCE [LARGE SCALE GENOMIC DNA]</scope>
    <source>
        <strain evidence="1 2">NBRC 105250</strain>
    </source>
</reference>
<dbReference type="GO" id="GO:0043565">
    <property type="term" value="F:sequence-specific DNA binding"/>
    <property type="evidence" value="ECO:0007669"/>
    <property type="project" value="InterPro"/>
</dbReference>
<evidence type="ECO:0008006" key="3">
    <source>
        <dbReference type="Google" id="ProtNLM"/>
    </source>
</evidence>
<dbReference type="EMBL" id="BJYI01000011">
    <property type="protein sequence ID" value="GEN72979.1"/>
    <property type="molecule type" value="Genomic_DNA"/>
</dbReference>
<sequence length="111" mass="13229">MKNMNDAPDYKKIYTDILDRKYPDKISVCQVILNKKMLSTLDIITLNKIIFGEQDKEAVIFNQKLRSYCEQTVKEIIDYQKEYKLNNTQVAIKFKLSRNSIAKWKKKYQVL</sequence>
<dbReference type="AlphaFoldDB" id="A0A511YCT3"/>
<dbReference type="Proteomes" id="UP000321150">
    <property type="component" value="Unassembled WGS sequence"/>
</dbReference>
<proteinExistence type="predicted"/>
<protein>
    <recommendedName>
        <fullName evidence="3">Transposase</fullName>
    </recommendedName>
</protein>
<evidence type="ECO:0000313" key="2">
    <source>
        <dbReference type="Proteomes" id="UP000321150"/>
    </source>
</evidence>
<dbReference type="SUPFAM" id="SSF48295">
    <property type="entry name" value="TrpR-like"/>
    <property type="match status" value="1"/>
</dbReference>
<dbReference type="InterPro" id="IPR010921">
    <property type="entry name" value="Trp_repressor/repl_initiator"/>
</dbReference>
<comment type="caution">
    <text evidence="1">The sequence shown here is derived from an EMBL/GenBank/DDBJ whole genome shotgun (WGS) entry which is preliminary data.</text>
</comment>